<feature type="compositionally biased region" description="Basic residues" evidence="1">
    <location>
        <begin position="188"/>
        <end position="203"/>
    </location>
</feature>
<proteinExistence type="predicted"/>
<comment type="caution">
    <text evidence="2">The sequence shown here is derived from an EMBL/GenBank/DDBJ whole genome shotgun (WGS) entry which is preliminary data.</text>
</comment>
<organism evidence="2">
    <name type="scientific">Tanacetum cinerariifolium</name>
    <name type="common">Dalmatian daisy</name>
    <name type="synonym">Chrysanthemum cinerariifolium</name>
    <dbReference type="NCBI Taxonomy" id="118510"/>
    <lineage>
        <taxon>Eukaryota</taxon>
        <taxon>Viridiplantae</taxon>
        <taxon>Streptophyta</taxon>
        <taxon>Embryophyta</taxon>
        <taxon>Tracheophyta</taxon>
        <taxon>Spermatophyta</taxon>
        <taxon>Magnoliopsida</taxon>
        <taxon>eudicotyledons</taxon>
        <taxon>Gunneridae</taxon>
        <taxon>Pentapetalae</taxon>
        <taxon>asterids</taxon>
        <taxon>campanulids</taxon>
        <taxon>Asterales</taxon>
        <taxon>Asteraceae</taxon>
        <taxon>Asteroideae</taxon>
        <taxon>Anthemideae</taxon>
        <taxon>Anthemidinae</taxon>
        <taxon>Tanacetum</taxon>
    </lineage>
</organism>
<evidence type="ECO:0000313" key="2">
    <source>
        <dbReference type="EMBL" id="GEU66019.1"/>
    </source>
</evidence>
<sequence>MEVFIIYLSESTLIFNHAITATTITAAPSAVRRKKRVVFRDPKKTATPSTIVHSKPKSKDKGKGILVEEPKPLKKQAQKEQDEAYARELEVELNKNINWDDVIEQVKSKEKEDSTVLRYQALKRKPQTKAHSRKNMMVYLKNMAGFKMDFFKGMSYYDIRPIFEKHFNSIVGFLEKGEEQLKEEASRALKRKSKSSKQQAAKKQKFDEEVEELKKHL</sequence>
<accession>A0A6L2LXZ4</accession>
<feature type="compositionally biased region" description="Basic and acidic residues" evidence="1">
    <location>
        <begin position="204"/>
        <end position="217"/>
    </location>
</feature>
<name>A0A6L2LXZ4_TANCI</name>
<reference evidence="2" key="1">
    <citation type="journal article" date="2019" name="Sci. Rep.">
        <title>Draft genome of Tanacetum cinerariifolium, the natural source of mosquito coil.</title>
        <authorList>
            <person name="Yamashiro T."/>
            <person name="Shiraishi A."/>
            <person name="Satake H."/>
            <person name="Nakayama K."/>
        </authorList>
    </citation>
    <scope>NUCLEOTIDE SEQUENCE</scope>
</reference>
<dbReference type="AlphaFoldDB" id="A0A6L2LXZ4"/>
<evidence type="ECO:0000256" key="1">
    <source>
        <dbReference type="SAM" id="MobiDB-lite"/>
    </source>
</evidence>
<feature type="region of interest" description="Disordered" evidence="1">
    <location>
        <begin position="185"/>
        <end position="217"/>
    </location>
</feature>
<gene>
    <name evidence="2" type="ORF">Tci_037997</name>
</gene>
<dbReference type="EMBL" id="BKCJ010005309">
    <property type="protein sequence ID" value="GEU66019.1"/>
    <property type="molecule type" value="Genomic_DNA"/>
</dbReference>
<feature type="region of interest" description="Disordered" evidence="1">
    <location>
        <begin position="42"/>
        <end position="63"/>
    </location>
</feature>
<protein>
    <submittedName>
        <fullName evidence="2">Uncharacterized protein</fullName>
    </submittedName>
</protein>